<accession>A0A850R4D3</accession>
<evidence type="ECO:0000313" key="2">
    <source>
        <dbReference type="Proteomes" id="UP000592294"/>
    </source>
</evidence>
<evidence type="ECO:0000313" key="1">
    <source>
        <dbReference type="EMBL" id="NVZ08218.1"/>
    </source>
</evidence>
<sequence>MFTGRPLPPLPPVVTKANWAAGFVHICQQSALDFGSDRGIPVPSRPVVEVRADGVRIVVLPCTSKTQSTNPEFFELTPERIHWVRVDVTRSYAFYRYETVPVNALIGKKIGTMTHPARIDLMNWLKERY</sequence>
<proteinExistence type="predicted"/>
<dbReference type="Proteomes" id="UP000592294">
    <property type="component" value="Unassembled WGS sequence"/>
</dbReference>
<name>A0A850R4D3_9GAMM</name>
<gene>
    <name evidence="1" type="ORF">HW932_02955</name>
</gene>
<reference evidence="1 2" key="1">
    <citation type="submission" date="2020-06" db="EMBL/GenBank/DDBJ databases">
        <title>Whole-genome sequence of Allochromatium humboldtianum DSM 21881, type strain.</title>
        <authorList>
            <person name="Kyndt J.A."/>
            <person name="Meyer T.E."/>
        </authorList>
    </citation>
    <scope>NUCLEOTIDE SEQUENCE [LARGE SCALE GENOMIC DNA]</scope>
    <source>
        <strain evidence="1 2">DSM 21881</strain>
    </source>
</reference>
<evidence type="ECO:0008006" key="3">
    <source>
        <dbReference type="Google" id="ProtNLM"/>
    </source>
</evidence>
<organism evidence="1 2">
    <name type="scientific">Allochromatium humboldtianum</name>
    <dbReference type="NCBI Taxonomy" id="504901"/>
    <lineage>
        <taxon>Bacteria</taxon>
        <taxon>Pseudomonadati</taxon>
        <taxon>Pseudomonadota</taxon>
        <taxon>Gammaproteobacteria</taxon>
        <taxon>Chromatiales</taxon>
        <taxon>Chromatiaceae</taxon>
        <taxon>Allochromatium</taxon>
    </lineage>
</organism>
<dbReference type="AlphaFoldDB" id="A0A850R4D3"/>
<dbReference type="RefSeq" id="WP_176975011.1">
    <property type="nucleotide sequence ID" value="NZ_JABZEO010000002.1"/>
</dbReference>
<protein>
    <recommendedName>
        <fullName evidence="3">Type II toxin-antitoxin system PemK/MazF family toxin</fullName>
    </recommendedName>
</protein>
<dbReference type="EMBL" id="JABZEO010000002">
    <property type="protein sequence ID" value="NVZ08218.1"/>
    <property type="molecule type" value="Genomic_DNA"/>
</dbReference>
<keyword evidence="2" id="KW-1185">Reference proteome</keyword>
<comment type="caution">
    <text evidence="1">The sequence shown here is derived from an EMBL/GenBank/DDBJ whole genome shotgun (WGS) entry which is preliminary data.</text>
</comment>